<dbReference type="EMBL" id="OU466862">
    <property type="protein sequence ID" value="CAH2071235.1"/>
    <property type="molecule type" value="Genomic_DNA"/>
</dbReference>
<dbReference type="Proteomes" id="UP000836841">
    <property type="component" value="Chromosome 6"/>
</dbReference>
<evidence type="ECO:0000313" key="1">
    <source>
        <dbReference type="EMBL" id="CAH2071235.1"/>
    </source>
</evidence>
<organism evidence="1 2">
    <name type="scientific">Thlaspi arvense</name>
    <name type="common">Field penny-cress</name>
    <dbReference type="NCBI Taxonomy" id="13288"/>
    <lineage>
        <taxon>Eukaryota</taxon>
        <taxon>Viridiplantae</taxon>
        <taxon>Streptophyta</taxon>
        <taxon>Embryophyta</taxon>
        <taxon>Tracheophyta</taxon>
        <taxon>Spermatophyta</taxon>
        <taxon>Magnoliopsida</taxon>
        <taxon>eudicotyledons</taxon>
        <taxon>Gunneridae</taxon>
        <taxon>Pentapetalae</taxon>
        <taxon>rosids</taxon>
        <taxon>malvids</taxon>
        <taxon>Brassicales</taxon>
        <taxon>Brassicaceae</taxon>
        <taxon>Thlaspideae</taxon>
        <taxon>Thlaspi</taxon>
    </lineage>
</organism>
<sequence>MEVIGERFCKHLSLKLLFTVKNSYDQCKALSKNQTFIQFIQGLRDRRKDDMIHSYFCEYCHKPSSELAKDVSTIIDPHYADSVDMLARSKYTLRFGGDIYMNPSDAFSPKPIAHRK</sequence>
<dbReference type="AlphaFoldDB" id="A0AAU9SNC1"/>
<keyword evidence="2" id="KW-1185">Reference proteome</keyword>
<accession>A0AAU9SNC1</accession>
<protein>
    <submittedName>
        <fullName evidence="1">Uncharacterized protein</fullName>
    </submittedName>
</protein>
<proteinExistence type="predicted"/>
<gene>
    <name evidence="1" type="ORF">TAV2_LOCUS19830</name>
</gene>
<reference evidence="1 2" key="1">
    <citation type="submission" date="2022-03" db="EMBL/GenBank/DDBJ databases">
        <authorList>
            <person name="Nunn A."/>
            <person name="Chopra R."/>
            <person name="Nunn A."/>
            <person name="Contreras Garrido A."/>
        </authorList>
    </citation>
    <scope>NUCLEOTIDE SEQUENCE [LARGE SCALE GENOMIC DNA]</scope>
</reference>
<evidence type="ECO:0000313" key="2">
    <source>
        <dbReference type="Proteomes" id="UP000836841"/>
    </source>
</evidence>
<name>A0AAU9SNC1_THLAR</name>